<keyword evidence="11" id="KW-1185">Reference proteome</keyword>
<dbReference type="Gene3D" id="2.10.90.10">
    <property type="entry name" value="Cystine-knot cytokines"/>
    <property type="match status" value="1"/>
</dbReference>
<comment type="subcellular location">
    <subcellularLocation>
        <location evidence="1">Secreted</location>
    </subcellularLocation>
</comment>
<keyword evidence="6" id="KW-1015">Disulfide bond</keyword>
<dbReference type="GO" id="GO:0005615">
    <property type="term" value="C:extracellular space"/>
    <property type="evidence" value="ECO:0007669"/>
    <property type="project" value="TreeGrafter"/>
</dbReference>
<dbReference type="Gene3D" id="2.60.120.970">
    <property type="match status" value="1"/>
</dbReference>
<dbReference type="SMART" id="SM00204">
    <property type="entry name" value="TGFB"/>
    <property type="match status" value="1"/>
</dbReference>
<dbReference type="InterPro" id="IPR015615">
    <property type="entry name" value="TGF-beta-rel"/>
</dbReference>
<evidence type="ECO:0000256" key="1">
    <source>
        <dbReference type="ARBA" id="ARBA00004613"/>
    </source>
</evidence>
<dbReference type="PRINTS" id="PR00669">
    <property type="entry name" value="INHIBINA"/>
</dbReference>
<dbReference type="CDD" id="cd13761">
    <property type="entry name" value="TGF_beta_BMP5_like"/>
    <property type="match status" value="1"/>
</dbReference>
<evidence type="ECO:0000256" key="6">
    <source>
        <dbReference type="ARBA" id="ARBA00023157"/>
    </source>
</evidence>
<evidence type="ECO:0000256" key="3">
    <source>
        <dbReference type="ARBA" id="ARBA00022525"/>
    </source>
</evidence>
<dbReference type="Proteomes" id="UP001195483">
    <property type="component" value="Unassembled WGS sequence"/>
</dbReference>
<reference evidence="10" key="2">
    <citation type="journal article" date="2021" name="Genome Biol. Evol.">
        <title>Developing a high-quality reference genome for a parasitic bivalve with doubly uniparental inheritance (Bivalvia: Unionida).</title>
        <authorList>
            <person name="Smith C.H."/>
        </authorList>
    </citation>
    <scope>NUCLEOTIDE SEQUENCE</scope>
    <source>
        <strain evidence="10">CHS0354</strain>
        <tissue evidence="10">Mantle</tissue>
    </source>
</reference>
<dbReference type="SUPFAM" id="SSF57501">
    <property type="entry name" value="Cystine-knot cytokines"/>
    <property type="match status" value="1"/>
</dbReference>
<evidence type="ECO:0000259" key="9">
    <source>
        <dbReference type="PROSITE" id="PS51362"/>
    </source>
</evidence>
<evidence type="ECO:0000256" key="5">
    <source>
        <dbReference type="ARBA" id="ARBA00023030"/>
    </source>
</evidence>
<evidence type="ECO:0000256" key="4">
    <source>
        <dbReference type="ARBA" id="ARBA00022729"/>
    </source>
</evidence>
<dbReference type="FunFam" id="2.10.90.10:FF:000001">
    <property type="entry name" value="Bone morphogenetic protein 4"/>
    <property type="match status" value="1"/>
</dbReference>
<dbReference type="PROSITE" id="PS00250">
    <property type="entry name" value="TGF_BETA_1"/>
    <property type="match status" value="1"/>
</dbReference>
<keyword evidence="7" id="KW-0325">Glycoprotein</keyword>
<dbReference type="InterPro" id="IPR001111">
    <property type="entry name" value="TGF-b_propeptide"/>
</dbReference>
<reference evidence="10" key="3">
    <citation type="submission" date="2023-05" db="EMBL/GenBank/DDBJ databases">
        <authorList>
            <person name="Smith C.H."/>
        </authorList>
    </citation>
    <scope>NUCLEOTIDE SEQUENCE</scope>
    <source>
        <strain evidence="10">CHS0354</strain>
        <tissue evidence="10">Mantle</tissue>
    </source>
</reference>
<dbReference type="Pfam" id="PF00688">
    <property type="entry name" value="TGFb_propeptide"/>
    <property type="match status" value="1"/>
</dbReference>
<dbReference type="InterPro" id="IPR001839">
    <property type="entry name" value="TGF-b_C"/>
</dbReference>
<dbReference type="GO" id="GO:0008083">
    <property type="term" value="F:growth factor activity"/>
    <property type="evidence" value="ECO:0007669"/>
    <property type="project" value="UniProtKB-KW"/>
</dbReference>
<dbReference type="PROSITE" id="PS51362">
    <property type="entry name" value="TGF_BETA_2"/>
    <property type="match status" value="1"/>
</dbReference>
<comment type="caution">
    <text evidence="10">The sequence shown here is derived from an EMBL/GenBank/DDBJ whole genome shotgun (WGS) entry which is preliminary data.</text>
</comment>
<organism evidence="10 11">
    <name type="scientific">Potamilus streckersoni</name>
    <dbReference type="NCBI Taxonomy" id="2493646"/>
    <lineage>
        <taxon>Eukaryota</taxon>
        <taxon>Metazoa</taxon>
        <taxon>Spiralia</taxon>
        <taxon>Lophotrochozoa</taxon>
        <taxon>Mollusca</taxon>
        <taxon>Bivalvia</taxon>
        <taxon>Autobranchia</taxon>
        <taxon>Heteroconchia</taxon>
        <taxon>Palaeoheterodonta</taxon>
        <taxon>Unionida</taxon>
        <taxon>Unionoidea</taxon>
        <taxon>Unionidae</taxon>
        <taxon>Ambleminae</taxon>
        <taxon>Lampsilini</taxon>
        <taxon>Potamilus</taxon>
    </lineage>
</organism>
<dbReference type="AlphaFoldDB" id="A0AAE0SUM3"/>
<gene>
    <name evidence="10" type="ORF">CHS0354_034244</name>
</gene>
<dbReference type="InterPro" id="IPR029034">
    <property type="entry name" value="Cystine-knot_cytokine"/>
</dbReference>
<protein>
    <recommendedName>
        <fullName evidence="9">TGF-beta family profile domain-containing protein</fullName>
    </recommendedName>
</protein>
<dbReference type="InterPro" id="IPR017948">
    <property type="entry name" value="TGFb_CS"/>
</dbReference>
<evidence type="ECO:0000256" key="8">
    <source>
        <dbReference type="RuleBase" id="RU000354"/>
    </source>
</evidence>
<evidence type="ECO:0000256" key="7">
    <source>
        <dbReference type="ARBA" id="ARBA00023180"/>
    </source>
</evidence>
<evidence type="ECO:0000256" key="2">
    <source>
        <dbReference type="ARBA" id="ARBA00006656"/>
    </source>
</evidence>
<dbReference type="Pfam" id="PF00019">
    <property type="entry name" value="TGF_beta"/>
    <property type="match status" value="1"/>
</dbReference>
<name>A0AAE0SUM3_9BIVA</name>
<reference evidence="10" key="1">
    <citation type="journal article" date="2021" name="Genome Biol. Evol.">
        <title>A High-Quality Reference Genome for a Parasitic Bivalve with Doubly Uniparental Inheritance (Bivalvia: Unionida).</title>
        <authorList>
            <person name="Smith C.H."/>
        </authorList>
    </citation>
    <scope>NUCLEOTIDE SEQUENCE</scope>
    <source>
        <strain evidence="10">CHS0354</strain>
    </source>
</reference>
<feature type="domain" description="TGF-beta family profile" evidence="9">
    <location>
        <begin position="246"/>
        <end position="360"/>
    </location>
</feature>
<evidence type="ECO:0000313" key="10">
    <source>
        <dbReference type="EMBL" id="KAK3598263.1"/>
    </source>
</evidence>
<keyword evidence="4" id="KW-0732">Signal</keyword>
<dbReference type="EMBL" id="JAEAOA010002002">
    <property type="protein sequence ID" value="KAK3598263.1"/>
    <property type="molecule type" value="Genomic_DNA"/>
</dbReference>
<dbReference type="PANTHER" id="PTHR11848:SF310">
    <property type="entry name" value="PROTEIN 60A-RELATED"/>
    <property type="match status" value="1"/>
</dbReference>
<keyword evidence="3" id="KW-0964">Secreted</keyword>
<keyword evidence="5 8" id="KW-0339">Growth factor</keyword>
<comment type="similarity">
    <text evidence="2 8">Belongs to the TGF-beta family.</text>
</comment>
<dbReference type="GO" id="GO:0005125">
    <property type="term" value="F:cytokine activity"/>
    <property type="evidence" value="ECO:0007669"/>
    <property type="project" value="TreeGrafter"/>
</dbReference>
<sequence length="360" mass="40803">MSQTAMEQRMLNLLGLQQKPNPIKMNAEENSARLYMLGVYEKMRSDYEDGIEPRRHYLAFNSTLIPDIHEINDNDLIISFVNQAGQLPLSGEKRDLVLYFNFSDVSSQAMLTAAELNLYKQPSRVSNEAIYLIEVFRMKRENDTECKSLQPEVNMTVPGDYEGWLSMQITNAARYGNDFRTENLGLYIRVTDVKTGSNVDSSKSGIVGDEGPDNQQPFMTGMFNNEEQVWPTFAAKEAQTMLEQEIVRKSAGQQNESQICQRNELYVDFKSLGWKSWIIAPDGYNAFYCSGECSFPLTEHMNATLHAIVQSIVHGIKPEIPNPCCAPTKLSNNQLLYKDNQGNVVYKIYKGMVVDMCGCL</sequence>
<accession>A0AAE0SUM3</accession>
<dbReference type="PANTHER" id="PTHR11848">
    <property type="entry name" value="TGF-BETA FAMILY"/>
    <property type="match status" value="1"/>
</dbReference>
<evidence type="ECO:0000313" key="11">
    <source>
        <dbReference type="Proteomes" id="UP001195483"/>
    </source>
</evidence>
<proteinExistence type="inferred from homology"/>